<gene>
    <name evidence="1" type="ORF">QFC19_000252</name>
</gene>
<protein>
    <submittedName>
        <fullName evidence="1">Uncharacterized protein</fullName>
    </submittedName>
</protein>
<organism evidence="1 2">
    <name type="scientific">Naganishia cerealis</name>
    <dbReference type="NCBI Taxonomy" id="610337"/>
    <lineage>
        <taxon>Eukaryota</taxon>
        <taxon>Fungi</taxon>
        <taxon>Dikarya</taxon>
        <taxon>Basidiomycota</taxon>
        <taxon>Agaricomycotina</taxon>
        <taxon>Tremellomycetes</taxon>
        <taxon>Filobasidiales</taxon>
        <taxon>Filobasidiaceae</taxon>
        <taxon>Naganishia</taxon>
    </lineage>
</organism>
<comment type="caution">
    <text evidence="1">The sequence shown here is derived from an EMBL/GenBank/DDBJ whole genome shotgun (WGS) entry which is preliminary data.</text>
</comment>
<sequence>MKFTLAILSTLATVLAADYDLHLSSDNSDLNNQGLGGMHEGAGINYIAVRGSPLRVSWDRYNRTFTSHNQGDLTTTLSVNEGNFLQDSVTEPGAFDLINYNVIYDGSDTFYACKNVNDPYNYSKETYLILSSNSVGDCEAVKIVAEAVESSSSSAPSSAPSASASSAPSSFSSGPWSNTTTTDITVTDYTTYCPNPTTITITTCTQDRCAPHPITITEPTTVTVTGECVVPSTQAPPPQETTPSTTVAGESSVPSVTSAENGVGKNIANYGAAAVAIAAVLI</sequence>
<evidence type="ECO:0000313" key="2">
    <source>
        <dbReference type="Proteomes" id="UP001241377"/>
    </source>
</evidence>
<reference evidence="1" key="1">
    <citation type="submission" date="2023-04" db="EMBL/GenBank/DDBJ databases">
        <title>Draft Genome sequencing of Naganishia species isolated from polar environments using Oxford Nanopore Technology.</title>
        <authorList>
            <person name="Leo P."/>
            <person name="Venkateswaran K."/>
        </authorList>
    </citation>
    <scope>NUCLEOTIDE SEQUENCE</scope>
    <source>
        <strain evidence="1">MNA-CCFEE 5261</strain>
    </source>
</reference>
<proteinExistence type="predicted"/>
<dbReference type="EMBL" id="JASBWR010000002">
    <property type="protein sequence ID" value="KAJ9113334.1"/>
    <property type="molecule type" value="Genomic_DNA"/>
</dbReference>
<evidence type="ECO:0000313" key="1">
    <source>
        <dbReference type="EMBL" id="KAJ9113334.1"/>
    </source>
</evidence>
<accession>A0ACC2WNK0</accession>
<dbReference type="Proteomes" id="UP001241377">
    <property type="component" value="Unassembled WGS sequence"/>
</dbReference>
<keyword evidence="2" id="KW-1185">Reference proteome</keyword>
<name>A0ACC2WNK0_9TREE</name>